<dbReference type="Proteomes" id="UP000078555">
    <property type="component" value="Unassembled WGS sequence"/>
</dbReference>
<protein>
    <recommendedName>
        <fullName evidence="3">PIR Superfamily Protein</fullName>
    </recommendedName>
</protein>
<proteinExistence type="predicted"/>
<evidence type="ECO:0000313" key="2">
    <source>
        <dbReference type="Proteomes" id="UP000078555"/>
    </source>
</evidence>
<dbReference type="AlphaFoldDB" id="A0A1A9AGP6"/>
<evidence type="ECO:0000313" key="1">
    <source>
        <dbReference type="EMBL" id="SBT55278.1"/>
    </source>
</evidence>
<reference evidence="2" key="1">
    <citation type="submission" date="2016-05" db="EMBL/GenBank/DDBJ databases">
        <authorList>
            <person name="Naeem Raeece"/>
        </authorList>
    </citation>
    <scope>NUCLEOTIDE SEQUENCE [LARGE SCALE GENOMIC DNA]</scope>
</reference>
<keyword evidence="2" id="KW-1185">Reference proteome</keyword>
<accession>A0A1A9AGP6</accession>
<gene>
    <name evidence="1" type="ORF">POVWA1_068800</name>
</gene>
<organism evidence="1 2">
    <name type="scientific">Plasmodium ovale wallikeri</name>
    <dbReference type="NCBI Taxonomy" id="864142"/>
    <lineage>
        <taxon>Eukaryota</taxon>
        <taxon>Sar</taxon>
        <taxon>Alveolata</taxon>
        <taxon>Apicomplexa</taxon>
        <taxon>Aconoidasida</taxon>
        <taxon>Haemosporida</taxon>
        <taxon>Plasmodiidae</taxon>
        <taxon>Plasmodium</taxon>
        <taxon>Plasmodium (Plasmodium)</taxon>
    </lineage>
</organism>
<name>A0A1A9AGP6_PLAOA</name>
<evidence type="ECO:0008006" key="3">
    <source>
        <dbReference type="Google" id="ProtNLM"/>
    </source>
</evidence>
<sequence length="131" mass="15656">MLTKFRYYYIHFVCRRYLSVSYSVSKMADHQGYTIHTRDIPIGVFLDMIEGDIKKLIHTYGHRNCGLRYEDVCKQIQTIITTKKTIISRPMDDHGRGKLNSEWSTKKNVFLKKLFEEEGFIYMCSPFFFFE</sequence>
<dbReference type="EMBL" id="FLRD01000635">
    <property type="protein sequence ID" value="SBT55278.1"/>
    <property type="molecule type" value="Genomic_DNA"/>
</dbReference>